<keyword evidence="4" id="KW-0326">Glycosidase</keyword>
<feature type="domain" description="Secretion system C-terminal sorting" evidence="2">
    <location>
        <begin position="191"/>
        <end position="260"/>
    </location>
</feature>
<protein>
    <submittedName>
        <fullName evidence="4">CHU large protein</fullName>
        <ecNumber evidence="4">3.2.1.-</ecNumber>
    </submittedName>
</protein>
<dbReference type="AlphaFoldDB" id="S7VQV8"/>
<keyword evidence="1" id="KW-0732">Signal</keyword>
<dbReference type="RefSeq" id="WP_020897357.1">
    <property type="nucleotide sequence ID" value="NZ_ATMR01000109.1"/>
</dbReference>
<keyword evidence="5" id="KW-1185">Reference proteome</keyword>
<dbReference type="EMBL" id="ATMR01000109">
    <property type="protein sequence ID" value="EPR72620.1"/>
    <property type="molecule type" value="Genomic_DNA"/>
</dbReference>
<evidence type="ECO:0000313" key="4">
    <source>
        <dbReference type="EMBL" id="EPR72620.1"/>
    </source>
</evidence>
<reference evidence="4 5" key="1">
    <citation type="journal article" date="2013" name="Genome Announc.">
        <title>Draft Genome Sequence of Winogradskyella psychrotolerans RS-3T, Isolated from the Marine Transect of Kongsfjorden, Ny-Alesund, Svalbard, Arctic Ocean.</title>
        <authorList>
            <person name="Kumar Pinnaka A."/>
            <person name="Ara S."/>
            <person name="Singh A."/>
            <person name="Shivaji S."/>
        </authorList>
    </citation>
    <scope>NUCLEOTIDE SEQUENCE [LARGE SCALE GENOMIC DNA]</scope>
    <source>
        <strain evidence="4 5">RS-3</strain>
    </source>
</reference>
<dbReference type="eggNOG" id="COG2911">
    <property type="taxonomic scope" value="Bacteria"/>
</dbReference>
<feature type="domain" description="Ig-like" evidence="3">
    <location>
        <begin position="23"/>
        <end position="92"/>
    </location>
</feature>
<evidence type="ECO:0000256" key="1">
    <source>
        <dbReference type="ARBA" id="ARBA00022729"/>
    </source>
</evidence>
<dbReference type="EC" id="3.2.1.-" evidence="4"/>
<name>S7VQV8_9FLAO</name>
<dbReference type="InterPro" id="IPR044023">
    <property type="entry name" value="Ig_7"/>
</dbReference>
<dbReference type="eggNOG" id="COG3405">
    <property type="taxonomic scope" value="Bacteria"/>
</dbReference>
<proteinExistence type="predicted"/>
<comment type="caution">
    <text evidence="4">The sequence shown here is derived from an EMBL/GenBank/DDBJ whole genome shotgun (WGS) entry which is preliminary data.</text>
</comment>
<feature type="domain" description="Ig-like" evidence="3">
    <location>
        <begin position="96"/>
        <end position="174"/>
    </location>
</feature>
<gene>
    <name evidence="4" type="ORF">ADIWIN_2370</name>
</gene>
<dbReference type="OrthoDB" id="1153025at2"/>
<dbReference type="GO" id="GO:0016798">
    <property type="term" value="F:hydrolase activity, acting on glycosyl bonds"/>
    <property type="evidence" value="ECO:0007669"/>
    <property type="project" value="UniProtKB-KW"/>
</dbReference>
<organism evidence="4 5">
    <name type="scientific">Winogradskyella psychrotolerans RS-3</name>
    <dbReference type="NCBI Taxonomy" id="641526"/>
    <lineage>
        <taxon>Bacteria</taxon>
        <taxon>Pseudomonadati</taxon>
        <taxon>Bacteroidota</taxon>
        <taxon>Flavobacteriia</taxon>
        <taxon>Flavobacteriales</taxon>
        <taxon>Flavobacteriaceae</taxon>
        <taxon>Winogradskyella</taxon>
    </lineage>
</organism>
<dbReference type="Pfam" id="PF18962">
    <property type="entry name" value="Por_Secre_tail"/>
    <property type="match status" value="1"/>
</dbReference>
<dbReference type="InterPro" id="IPR026444">
    <property type="entry name" value="Secre_tail"/>
</dbReference>
<dbReference type="Proteomes" id="UP000014962">
    <property type="component" value="Unassembled WGS sequence"/>
</dbReference>
<dbReference type="STRING" id="641526.ADIWIN_2370"/>
<sequence>MSQSTNGCESARTEVSVTVNDIPEAPTASAQVFCGSATIADLEATGTNLSWYASETSETVLESTSALATGSYYVSQSTNGCESERTMVNVTISDIPEVPTVTTLVTYSQGDDASALTATSGGLDLAWYEAEIGGVSDSEAPTPSTENIGSTSYWVASVSDDGCYSERVEIVVTVEEVLGVGDRNILNAIKVYPNPTDGQVSIMLPSTNEVKITVYDLNGRLLLNKVNTSDNFTINLDQYEAGVYVLKIKMGQNETVKRIIKK</sequence>
<evidence type="ECO:0000313" key="5">
    <source>
        <dbReference type="Proteomes" id="UP000014962"/>
    </source>
</evidence>
<dbReference type="NCBIfam" id="TIGR04183">
    <property type="entry name" value="Por_Secre_tail"/>
    <property type="match status" value="1"/>
</dbReference>
<evidence type="ECO:0000259" key="2">
    <source>
        <dbReference type="Pfam" id="PF18962"/>
    </source>
</evidence>
<accession>S7VQV8</accession>
<evidence type="ECO:0000259" key="3">
    <source>
        <dbReference type="Pfam" id="PF19081"/>
    </source>
</evidence>
<dbReference type="Pfam" id="PF19081">
    <property type="entry name" value="Ig_7"/>
    <property type="match status" value="2"/>
</dbReference>
<keyword evidence="4" id="KW-0378">Hydrolase</keyword>